<dbReference type="SUPFAM" id="SSF69304">
    <property type="entry name" value="Tricorn protease N-terminal domain"/>
    <property type="match status" value="1"/>
</dbReference>
<dbReference type="AlphaFoldDB" id="A0A9N9VDE8"/>
<evidence type="ECO:0008006" key="3">
    <source>
        <dbReference type="Google" id="ProtNLM"/>
    </source>
</evidence>
<dbReference type="InterPro" id="IPR011659">
    <property type="entry name" value="WD40"/>
</dbReference>
<dbReference type="Gene3D" id="2.120.10.30">
    <property type="entry name" value="TolB, C-terminal domain"/>
    <property type="match status" value="1"/>
</dbReference>
<gene>
    <name evidence="1" type="ORF">CRHIZ90672A_00011111</name>
</gene>
<dbReference type="Proteomes" id="UP000696573">
    <property type="component" value="Unassembled WGS sequence"/>
</dbReference>
<organism evidence="1 2">
    <name type="scientific">Clonostachys rhizophaga</name>
    <dbReference type="NCBI Taxonomy" id="160324"/>
    <lineage>
        <taxon>Eukaryota</taxon>
        <taxon>Fungi</taxon>
        <taxon>Dikarya</taxon>
        <taxon>Ascomycota</taxon>
        <taxon>Pezizomycotina</taxon>
        <taxon>Sordariomycetes</taxon>
        <taxon>Hypocreomycetidae</taxon>
        <taxon>Hypocreales</taxon>
        <taxon>Bionectriaceae</taxon>
        <taxon>Clonostachys</taxon>
    </lineage>
</organism>
<evidence type="ECO:0000313" key="2">
    <source>
        <dbReference type="Proteomes" id="UP000696573"/>
    </source>
</evidence>
<dbReference type="Pfam" id="PF07676">
    <property type="entry name" value="PD40"/>
    <property type="match status" value="2"/>
</dbReference>
<proteinExistence type="predicted"/>
<dbReference type="PANTHER" id="PTHR32161">
    <property type="entry name" value="DPP6 N-TERMINAL DOMAIN-LIKE PROTEIN"/>
    <property type="match status" value="1"/>
</dbReference>
<keyword evidence="2" id="KW-1185">Reference proteome</keyword>
<accession>A0A9N9VDE8</accession>
<evidence type="ECO:0000313" key="1">
    <source>
        <dbReference type="EMBL" id="CAH0021272.1"/>
    </source>
</evidence>
<name>A0A9N9VDE8_9HYPO</name>
<comment type="caution">
    <text evidence="1">The sequence shown here is derived from an EMBL/GenBank/DDBJ whole genome shotgun (WGS) entry which is preliminary data.</text>
</comment>
<dbReference type="PANTHER" id="PTHR32161:SF8">
    <property type="entry name" value="DPP6 N-TERMINAL DOMAIN-LIKE PROTEIN"/>
    <property type="match status" value="1"/>
</dbReference>
<dbReference type="EMBL" id="CABFNQ020000653">
    <property type="protein sequence ID" value="CAH0021272.1"/>
    <property type="molecule type" value="Genomic_DNA"/>
</dbReference>
<protein>
    <recommendedName>
        <fullName evidence="3">Dipeptidylpeptidase IV N-terminal domain-containing protein</fullName>
    </recommendedName>
</protein>
<dbReference type="InterPro" id="IPR011042">
    <property type="entry name" value="6-blade_b-propeller_TolB-like"/>
</dbReference>
<reference evidence="1" key="1">
    <citation type="submission" date="2021-10" db="EMBL/GenBank/DDBJ databases">
        <authorList>
            <person name="Piombo E."/>
        </authorList>
    </citation>
    <scope>NUCLEOTIDE SEQUENCE</scope>
</reference>
<sequence length="251" mass="28312">MPLFSWDNEWEYRFMDVFPQFNEATKRLATTEKQLGNASSSVVITDAGYGNLVRAFDVYDVNSTDAEKDADYEKMTKGSLNAGFPSWSPDGTKVVYRLWDGQNGPLGLHIVDLASGESTQLTNGWDHTPGWSPDGELIVFTRQTNWTSGSSWDADRFDICTVRPDGTDFKVLTDSQANDAHAVWSLDGRILYSSGMFGFRDESPLYDETFQPYGQIIVMNADGSNKTMLTDSMWEDSMPMYVWRSAFEERA</sequence>
<dbReference type="OrthoDB" id="43744at2759"/>